<accession>A0AA88CXT6</accession>
<reference evidence="2" key="1">
    <citation type="submission" date="2023-07" db="EMBL/GenBank/DDBJ databases">
        <title>draft genome sequence of fig (Ficus carica).</title>
        <authorList>
            <person name="Takahashi T."/>
            <person name="Nishimura K."/>
        </authorList>
    </citation>
    <scope>NUCLEOTIDE SEQUENCE</scope>
</reference>
<protein>
    <submittedName>
        <fullName evidence="2">Uncharacterized protein</fullName>
    </submittedName>
</protein>
<sequence length="216" mass="24081">MSSFANGNSGTNLDNLLLQALMGRLQIRPQNFLPHKSLDDLLLFSSSSDDEENDDDDNQNDNDKTLLAKEESRLEKEIVRLILAGKSAQLRPNSGQAVAVGDHHVCVGFHEEKGSEYRVWEWHGHIMLFDDDNGYTPEYIYGNYFERIQLPNNNSSTGSGSINKSRACTRDGDDEEKEKVVGNLGLRELIDGGDGDLGRTRVLHRNINAGSSSRFV</sequence>
<evidence type="ECO:0000256" key="1">
    <source>
        <dbReference type="SAM" id="MobiDB-lite"/>
    </source>
</evidence>
<keyword evidence="3" id="KW-1185">Reference proteome</keyword>
<feature type="region of interest" description="Disordered" evidence="1">
    <location>
        <begin position="46"/>
        <end position="69"/>
    </location>
</feature>
<name>A0AA88CXT6_FICCA</name>
<evidence type="ECO:0000313" key="2">
    <source>
        <dbReference type="EMBL" id="GMN39008.1"/>
    </source>
</evidence>
<gene>
    <name evidence="2" type="ORF">TIFTF001_008237</name>
</gene>
<dbReference type="PANTHER" id="PTHR35286">
    <property type="entry name" value="EXPRESSED PROTEIN"/>
    <property type="match status" value="1"/>
</dbReference>
<comment type="caution">
    <text evidence="2">The sequence shown here is derived from an EMBL/GenBank/DDBJ whole genome shotgun (WGS) entry which is preliminary data.</text>
</comment>
<feature type="compositionally biased region" description="Acidic residues" evidence="1">
    <location>
        <begin position="48"/>
        <end position="60"/>
    </location>
</feature>
<feature type="region of interest" description="Disordered" evidence="1">
    <location>
        <begin position="153"/>
        <end position="176"/>
    </location>
</feature>
<feature type="compositionally biased region" description="Low complexity" evidence="1">
    <location>
        <begin position="153"/>
        <end position="165"/>
    </location>
</feature>
<proteinExistence type="predicted"/>
<dbReference type="EMBL" id="BTGU01000009">
    <property type="protein sequence ID" value="GMN39008.1"/>
    <property type="molecule type" value="Genomic_DNA"/>
</dbReference>
<dbReference type="AlphaFoldDB" id="A0AA88CXT6"/>
<evidence type="ECO:0000313" key="3">
    <source>
        <dbReference type="Proteomes" id="UP001187192"/>
    </source>
</evidence>
<dbReference type="Proteomes" id="UP001187192">
    <property type="component" value="Unassembled WGS sequence"/>
</dbReference>
<organism evidence="2 3">
    <name type="scientific">Ficus carica</name>
    <name type="common">Common fig</name>
    <dbReference type="NCBI Taxonomy" id="3494"/>
    <lineage>
        <taxon>Eukaryota</taxon>
        <taxon>Viridiplantae</taxon>
        <taxon>Streptophyta</taxon>
        <taxon>Embryophyta</taxon>
        <taxon>Tracheophyta</taxon>
        <taxon>Spermatophyta</taxon>
        <taxon>Magnoliopsida</taxon>
        <taxon>eudicotyledons</taxon>
        <taxon>Gunneridae</taxon>
        <taxon>Pentapetalae</taxon>
        <taxon>rosids</taxon>
        <taxon>fabids</taxon>
        <taxon>Rosales</taxon>
        <taxon>Moraceae</taxon>
        <taxon>Ficeae</taxon>
        <taxon>Ficus</taxon>
    </lineage>
</organism>
<dbReference type="PANTHER" id="PTHR35286:SF1">
    <property type="entry name" value="EXPRESSED PROTEIN"/>
    <property type="match status" value="1"/>
</dbReference>